<dbReference type="InterPro" id="IPR015424">
    <property type="entry name" value="PyrdxlP-dep_Trfase"/>
</dbReference>
<evidence type="ECO:0007829" key="4">
    <source>
        <dbReference type="ProteomicsDB" id="A0A1W2PQU6"/>
    </source>
</evidence>
<dbReference type="EMBL" id="AL353718">
    <property type="status" value="NOT_ANNOTATED_CDS"/>
    <property type="molecule type" value="Genomic_DNA"/>
</dbReference>
<dbReference type="OpenTargets" id="ENSG00000178445"/>
<protein>
    <submittedName>
        <fullName evidence="1">Glycine decarboxylase</fullName>
    </submittedName>
</protein>
<reference evidence="1" key="7">
    <citation type="submission" date="2025-09" db="UniProtKB">
        <authorList>
            <consortium name="Ensembl"/>
        </authorList>
    </citation>
    <scope>IDENTIFICATION</scope>
</reference>
<reference evidence="1" key="6">
    <citation type="submission" date="2025-08" db="UniProtKB">
        <authorList>
            <consortium name="Ensembl"/>
        </authorList>
    </citation>
    <scope>IDENTIFICATION</scope>
</reference>
<dbReference type="HGNC" id="HGNC:4313">
    <property type="gene designation" value="GLDC"/>
</dbReference>
<dbReference type="VEuPathDB" id="HostDB:ENSG00000178445"/>
<keyword evidence="2" id="KW-1185">Reference proteome</keyword>
<organism evidence="1 2">
    <name type="scientific">Homo sapiens</name>
    <name type="common">Human</name>
    <dbReference type="NCBI Taxonomy" id="9606"/>
    <lineage>
        <taxon>Eukaryota</taxon>
        <taxon>Metazoa</taxon>
        <taxon>Chordata</taxon>
        <taxon>Craniata</taxon>
        <taxon>Vertebrata</taxon>
        <taxon>Euteleostomi</taxon>
        <taxon>Mammalia</taxon>
        <taxon>Eutheria</taxon>
        <taxon>Euarchontoglires</taxon>
        <taxon>Primates</taxon>
        <taxon>Haplorrhini</taxon>
        <taxon>Catarrhini</taxon>
        <taxon>Hominidae</taxon>
        <taxon>Homo</taxon>
    </lineage>
</organism>
<dbReference type="Antibodypedia" id="9715">
    <property type="antibodies" value="198 antibodies from 31 providers"/>
</dbReference>
<dbReference type="PANTHER" id="PTHR11773:SF1">
    <property type="entry name" value="GLYCINE DEHYDROGENASE (DECARBOXYLATING), MITOCHONDRIAL"/>
    <property type="match status" value="1"/>
</dbReference>
<dbReference type="ChiTaRS" id="GLDC">
    <property type="organism name" value="human"/>
</dbReference>
<evidence type="ECO:0000313" key="2">
    <source>
        <dbReference type="Proteomes" id="UP000005640"/>
    </source>
</evidence>
<dbReference type="EMBL" id="AL162411">
    <property type="status" value="NOT_ANNOTATED_CDS"/>
    <property type="molecule type" value="Genomic_DNA"/>
</dbReference>
<dbReference type="GO" id="GO:0006546">
    <property type="term" value="P:glycine catabolic process"/>
    <property type="evidence" value="ECO:0007669"/>
    <property type="project" value="InterPro"/>
</dbReference>
<dbReference type="OrthoDB" id="6537869at2759"/>
<reference evidence="6" key="5">
    <citation type="journal article" date="2014" name="J. Proteomics">
        <title>An enzyme assisted RP-RPLC approach for in-depth analysis of human liver phosphoproteome.</title>
        <authorList>
            <person name="Bian Y."/>
            <person name="Song C."/>
            <person name="Cheng K."/>
            <person name="Dong M."/>
            <person name="Wang F."/>
            <person name="Huang J."/>
            <person name="Sun D."/>
            <person name="Wang L."/>
            <person name="Ye M."/>
            <person name="Zou H."/>
        </authorList>
    </citation>
    <scope>IDENTIFICATION BY MASS SPECTROMETRY [LARGE SCALE ANALYSIS]</scope>
</reference>
<reference evidence="1 2" key="3">
    <citation type="journal article" date="2004" name="Nature">
        <title>Finishing the euchromatic sequence of the human genome.</title>
        <authorList>
            <consortium name="International Human Genome Sequencing Consortium"/>
        </authorList>
    </citation>
    <scope>NUCLEOTIDE SEQUENCE [LARGE SCALE GENOMIC DNA]</scope>
</reference>
<sequence>MKARRPNRDPFLLVFASGAQGEYAGLATIRAYLNQKGEGHRTVCLIPKSAHGTNPASAHMAGMKIQPVEVDKYGNIDAVHLKAMVLVFSLADGRGRDGECWWGSGT</sequence>
<dbReference type="InterPro" id="IPR020581">
    <property type="entry name" value="GDC_P"/>
</dbReference>
<dbReference type="GeneTree" id="ENSGT00390000017970"/>
<proteinExistence type="evidence at protein level"/>
<dbReference type="Proteomes" id="UP000005640">
    <property type="component" value="Chromosome 9"/>
</dbReference>
<dbReference type="Bgee" id="ENSG00000178445">
    <property type="expression patterns" value="Expressed in right lobe of liver and 151 other cell types or tissues"/>
</dbReference>
<dbReference type="Gene3D" id="3.40.640.10">
    <property type="entry name" value="Type I PLP-dependent aspartate aminotransferase-like (Major domain)"/>
    <property type="match status" value="1"/>
</dbReference>
<dbReference type="GO" id="GO:0004375">
    <property type="term" value="F:glycine dehydrogenase (decarboxylating) activity"/>
    <property type="evidence" value="ECO:0007669"/>
    <property type="project" value="InterPro"/>
</dbReference>
<reference evidence="1 2" key="2">
    <citation type="journal article" date="2004" name="Nature">
        <title>DNA sequence and analysis of human chromosome 9.</title>
        <authorList>
            <person name="Humphray S.J."/>
            <person name="Oliver K."/>
            <person name="Hunt A.R."/>
            <person name="Plumb R.W."/>
            <person name="Loveland J.E."/>
            <person name="Howe K.L."/>
            <person name="Andrews T.D."/>
            <person name="Searle S."/>
            <person name="Hunt S.E."/>
            <person name="Scott C.E."/>
            <person name="Jones M.C."/>
            <person name="Ainscough R."/>
            <person name="Almeida J.P."/>
            <person name="Ambrose K.D."/>
            <person name="Ashwell R.I."/>
            <person name="Babbage A.K."/>
            <person name="Babbage S."/>
            <person name="Bagguley C.L."/>
            <person name="Bailey J."/>
            <person name="Banerjee R."/>
            <person name="Barker D.J."/>
            <person name="Barlow K.F."/>
            <person name="Bates K."/>
            <person name="Beasley H."/>
            <person name="Beasley O."/>
            <person name="Bird C.P."/>
            <person name="Bray-Allen S."/>
            <person name="Brown A.J."/>
            <person name="Brown J.Y."/>
            <person name="Burford D."/>
            <person name="Burrill W."/>
            <person name="Burton J."/>
            <person name="Carder C."/>
            <person name="Carter N.P."/>
            <person name="Chapman J.C."/>
            <person name="Chen Y."/>
            <person name="Clarke G."/>
            <person name="Clark S.Y."/>
            <person name="Clee C.M."/>
            <person name="Clegg S."/>
            <person name="Collier R.E."/>
            <person name="Corby N."/>
            <person name="Crosier M."/>
            <person name="Cummings A.T."/>
            <person name="Davies J."/>
            <person name="Dhami P."/>
            <person name="Dunn M."/>
            <person name="Dutta I."/>
            <person name="Dyer L.W."/>
            <person name="Earthrowl M.E."/>
            <person name="Faulkner L."/>
            <person name="Fleming C.J."/>
            <person name="Frankish A."/>
            <person name="Frankland J.A."/>
            <person name="French L."/>
            <person name="Fricker D.G."/>
            <person name="Garner P."/>
            <person name="Garnett J."/>
            <person name="Ghori J."/>
            <person name="Gilbert J.G."/>
            <person name="Glison C."/>
            <person name="Grafham D.V."/>
            <person name="Gribble S."/>
            <person name="Griffiths C."/>
            <person name="Griffiths-Jones S."/>
            <person name="Grocock R."/>
            <person name="Guy J."/>
            <person name="Hall R.E."/>
            <person name="Hammond S."/>
            <person name="Harley J.L."/>
            <person name="Harrison E.S."/>
            <person name="Hart E.A."/>
            <person name="Heath P.D."/>
            <person name="Henderson C.D."/>
            <person name="Hopkins B.L."/>
            <person name="Howard P.J."/>
            <person name="Howden P.J."/>
            <person name="Huckle E."/>
            <person name="Johnson C."/>
            <person name="Johnson D."/>
            <person name="Joy A.A."/>
            <person name="Kay M."/>
            <person name="Keenan S."/>
            <person name="Kershaw J.K."/>
            <person name="Kimberley A.M."/>
            <person name="King A."/>
            <person name="Knights A."/>
            <person name="Laird G.K."/>
            <person name="Langford C."/>
            <person name="Lawlor S."/>
            <person name="Leongamornlert D.A."/>
            <person name="Leversha M."/>
            <person name="Lloyd C."/>
            <person name="Lloyd D.M."/>
            <person name="Lovell J."/>
            <person name="Martin S."/>
            <person name="Mashreghi-Mohammadi M."/>
            <person name="Matthews L."/>
            <person name="McLaren S."/>
            <person name="McLay K.E."/>
            <person name="McMurray A."/>
            <person name="Milne S."/>
            <person name="Nickerson T."/>
            <person name="Nisbett J."/>
            <person name="Nordsiek G."/>
            <person name="Pearce A.V."/>
            <person name="Peck A.I."/>
            <person name="Porter K.M."/>
            <person name="Pandian R."/>
            <person name="Pelan S."/>
            <person name="Phillimore B."/>
            <person name="Povey S."/>
            <person name="Ramsey Y."/>
            <person name="Rand V."/>
            <person name="Scharfe M."/>
            <person name="Sehra H.K."/>
            <person name="Shownkeen R."/>
            <person name="Sims S.K."/>
            <person name="Skuce C.D."/>
            <person name="Smith M."/>
            <person name="Steward C.A."/>
            <person name="Swarbreck D."/>
            <person name="Sycamore N."/>
            <person name="Tester J."/>
            <person name="Thorpe A."/>
            <person name="Tracey A."/>
            <person name="Tromans A."/>
            <person name="Thomas D.W."/>
            <person name="Wall M."/>
            <person name="Wallis J.M."/>
            <person name="West A.P."/>
            <person name="Whitehead S.L."/>
            <person name="Willey D.L."/>
            <person name="Williams S.A."/>
            <person name="Wilming L."/>
            <person name="Wray P.W."/>
            <person name="Young L."/>
            <person name="Ashurst J.L."/>
            <person name="Coulson A."/>
            <person name="Blocker H."/>
            <person name="Durbin R."/>
            <person name="Sulston J.E."/>
            <person name="Hubbard T."/>
            <person name="Jackson M.J."/>
            <person name="Bentley D.R."/>
            <person name="Beck S."/>
            <person name="Rogers J."/>
            <person name="Dunham I."/>
        </authorList>
    </citation>
    <scope>NUCLEOTIDE SEQUENCE [LARGE SCALE GENOMIC DNA]</scope>
</reference>
<dbReference type="Ensembl" id="ENST00000640208.1">
    <property type="protein sequence ID" value="ENSP00000491895.1"/>
    <property type="gene ID" value="ENSG00000178445.11"/>
</dbReference>
<dbReference type="MassIVE" id="A0A1W2PQU6"/>
<gene>
    <name evidence="1" type="primary">GLDC</name>
</gene>
<dbReference type="SUPFAM" id="SSF53383">
    <property type="entry name" value="PLP-dependent transferases"/>
    <property type="match status" value="1"/>
</dbReference>
<dbReference type="Ensembl" id="ENST00000640208.1">
    <property type="protein sequence ID" value="ENSP00000491895.1"/>
    <property type="gene ID" value="ENSG00000178445.10"/>
</dbReference>
<dbReference type="ExpressionAtlas" id="A0A1W2PQU6">
    <property type="expression patterns" value="baseline and differential"/>
</dbReference>
<name>A0A1W2PQU6_HUMAN</name>
<dbReference type="AlphaFoldDB" id="A0A1W2PQU6"/>
<evidence type="ECO:0007829" key="3">
    <source>
        <dbReference type="PeptideAtlas" id="A0A1W2PQU6"/>
    </source>
</evidence>
<evidence type="ECO:0007829" key="6">
    <source>
        <dbReference type="PubMed" id="24275569"/>
    </source>
</evidence>
<evidence type="ECO:0007829" key="5">
    <source>
        <dbReference type="PubMed" id="21269460"/>
    </source>
</evidence>
<evidence type="ECO:0000313" key="1">
    <source>
        <dbReference type="Ensembl" id="ENSP00000491895.1"/>
    </source>
</evidence>
<reference evidence="1 2" key="1">
    <citation type="journal article" date="2001" name="Nature">
        <title>Initial sequencing and analysis of the human genome.</title>
        <authorList>
            <consortium name="International Human Genome Sequencing Consortium"/>
            <person name="Lander E.S."/>
            <person name="Linton L.M."/>
            <person name="Birren B."/>
            <person name="Nusbaum C."/>
            <person name="Zody M.C."/>
            <person name="Baldwin J."/>
            <person name="Devon K."/>
            <person name="Dewar K."/>
            <person name="Doyle M."/>
            <person name="FitzHugh W."/>
            <person name="Funke R."/>
            <person name="Gage D."/>
            <person name="Harris K."/>
            <person name="Heaford A."/>
            <person name="Howland J."/>
            <person name="Kann L."/>
            <person name="Lehoczky J."/>
            <person name="LeVine R."/>
            <person name="McEwan P."/>
            <person name="McKernan K."/>
            <person name="Meldrim J."/>
            <person name="Mesirov J.P."/>
            <person name="Miranda C."/>
            <person name="Morris W."/>
            <person name="Naylor J."/>
            <person name="Raymond C."/>
            <person name="Rosetti M."/>
            <person name="Santos R."/>
            <person name="Sheridan A."/>
            <person name="Sougnez C."/>
            <person name="Stange-Thomann N."/>
            <person name="Stojanovic N."/>
            <person name="Subramanian A."/>
            <person name="Wyman D."/>
            <person name="Rogers J."/>
            <person name="Sulston J."/>
            <person name="Ainscough R."/>
            <person name="Beck S."/>
            <person name="Bentley D."/>
            <person name="Burton J."/>
            <person name="Clee C."/>
            <person name="Carter N."/>
            <person name="Coulson A."/>
            <person name="Deadman R."/>
            <person name="Deloukas P."/>
            <person name="Dunham A."/>
            <person name="Dunham I."/>
            <person name="Durbin R."/>
            <person name="French L."/>
            <person name="Grafham D."/>
            <person name="Gregory S."/>
            <person name="Hubbard T."/>
            <person name="Humphray S."/>
            <person name="Hunt A."/>
            <person name="Jones M."/>
            <person name="Lloyd C."/>
            <person name="McMurray A."/>
            <person name="Matthews L."/>
            <person name="Mercer S."/>
            <person name="Milne S."/>
            <person name="Mullikin J.C."/>
            <person name="Mungall A."/>
            <person name="Plumb R."/>
            <person name="Ross M."/>
            <person name="Shownkeen R."/>
            <person name="Sims S."/>
            <person name="Waterston R.H."/>
            <person name="Wilson R.K."/>
            <person name="Hillier L.W."/>
            <person name="McPherson J.D."/>
            <person name="Marra M.A."/>
            <person name="Mardis E.R."/>
            <person name="Fulton L.A."/>
            <person name="Chinwalla A.T."/>
            <person name="Pepin K.H."/>
            <person name="Gish W.R."/>
            <person name="Chissoe S.L."/>
            <person name="Wendl M.C."/>
            <person name="Delehaunty K.D."/>
            <person name="Miner T.L."/>
            <person name="Delehaunty A."/>
            <person name="Kramer J.B."/>
            <person name="Cook L.L."/>
            <person name="Fulton R.S."/>
            <person name="Johnson D.L."/>
            <person name="Minx P.J."/>
            <person name="Clifton S.W."/>
            <person name="Hawkins T."/>
            <person name="Branscomb E."/>
            <person name="Predki P."/>
            <person name="Richardson P."/>
            <person name="Wenning S."/>
            <person name="Slezak T."/>
            <person name="Doggett N."/>
            <person name="Cheng J.F."/>
            <person name="Olsen A."/>
            <person name="Lucas S."/>
            <person name="Elkin C."/>
            <person name="Uberbacher E."/>
            <person name="Frazier M."/>
            <person name="Gibbs R.A."/>
            <person name="Muzny D.M."/>
            <person name="Scherer S.E."/>
            <person name="Bouck J.B."/>
            <person name="Sodergren E.J."/>
            <person name="Worley K.C."/>
            <person name="Rives C.M."/>
            <person name="Gorrell J.H."/>
            <person name="Metzker M.L."/>
            <person name="Naylor S.L."/>
            <person name="Kucherlapati R.S."/>
            <person name="Nelson D.L."/>
            <person name="Weinstock G.M."/>
            <person name="Sakaki Y."/>
            <person name="Fujiyama A."/>
            <person name="Hattori M."/>
            <person name="Yada T."/>
            <person name="Toyoda A."/>
            <person name="Itoh T."/>
            <person name="Kawagoe C."/>
            <person name="Watanabe H."/>
            <person name="Totoki Y."/>
            <person name="Taylor T."/>
            <person name="Weissenbach J."/>
            <person name="Heilig R."/>
            <person name="Saurin W."/>
            <person name="Artiguenave F."/>
            <person name="Brottier P."/>
            <person name="Bruls T."/>
            <person name="Pelletier E."/>
            <person name="Robert C."/>
            <person name="Wincker P."/>
            <person name="Smith D.R."/>
            <person name="Doucette-Stamm L."/>
            <person name="Rubenfield M."/>
            <person name="Weinstock K."/>
            <person name="Lee H.M."/>
            <person name="Dubois J."/>
            <person name="Rosenthal A."/>
            <person name="Platzer M."/>
            <person name="Nyakatura G."/>
            <person name="Taudien S."/>
            <person name="Rump A."/>
            <person name="Yang H."/>
            <person name="Yu J."/>
            <person name="Wang J."/>
            <person name="Huang G."/>
            <person name="Gu J."/>
            <person name="Hood L."/>
            <person name="Rowen L."/>
            <person name="Madan A."/>
            <person name="Qin S."/>
            <person name="Davis R.W."/>
            <person name="Federspiel N.A."/>
            <person name="Abola A.P."/>
            <person name="Proctor M.J."/>
            <person name="Myers R.M."/>
            <person name="Schmutz J."/>
            <person name="Dickson M."/>
            <person name="Grimwood J."/>
            <person name="Cox D.R."/>
            <person name="Olson M.V."/>
            <person name="Kaul R."/>
            <person name="Raymond C."/>
            <person name="Shimizu N."/>
            <person name="Kawasaki K."/>
            <person name="Minoshima S."/>
            <person name="Evans G.A."/>
            <person name="Athanasiou M."/>
            <person name="Schultz R."/>
            <person name="Roe B.A."/>
            <person name="Chen F."/>
            <person name="Pan H."/>
            <person name="Ramser J."/>
            <person name="Lehrach H."/>
            <person name="Reinhardt R."/>
            <person name="McCombie W.R."/>
            <person name="de la Bastide M."/>
            <person name="Dedhia N."/>
            <person name="Blocker H."/>
            <person name="Hornischer K."/>
            <person name="Nordsiek G."/>
            <person name="Agarwala R."/>
            <person name="Aravind L."/>
            <person name="Bailey J.A."/>
            <person name="Bateman A."/>
            <person name="Batzoglou S."/>
            <person name="Birney E."/>
            <person name="Bork P."/>
            <person name="Brown D.G."/>
            <person name="Burge C.B."/>
            <person name="Cerutti L."/>
            <person name="Chen H.C."/>
            <person name="Church D."/>
            <person name="Clamp M."/>
            <person name="Copley R.R."/>
            <person name="Doerks T."/>
            <person name="Eddy S.R."/>
            <person name="Eichler E.E."/>
            <person name="Furey T.S."/>
            <person name="Galagan J."/>
            <person name="Gilbert J.G."/>
            <person name="Harmon C."/>
            <person name="Hayashizaki Y."/>
            <person name="Haussler D."/>
            <person name="Hermjakob H."/>
            <person name="Hokamp K."/>
            <person name="Jang W."/>
            <person name="Johnson L.S."/>
            <person name="Jones T.A."/>
            <person name="Kasif S."/>
            <person name="Kaspryzk A."/>
            <person name="Kennedy S."/>
            <person name="Kent W.J."/>
            <person name="Kitts P."/>
            <person name="Koonin E.V."/>
            <person name="Korf I."/>
            <person name="Kulp D."/>
            <person name="Lancet D."/>
            <person name="Lowe T.M."/>
            <person name="McLysaght A."/>
            <person name="Mikkelsen T."/>
            <person name="Moran J.V."/>
            <person name="Mulder N."/>
            <person name="Pollara V.J."/>
            <person name="Ponting C.P."/>
            <person name="Schuler G."/>
            <person name="Schultz J."/>
            <person name="Slater G."/>
            <person name="Smit A.F."/>
            <person name="Stupka E."/>
            <person name="Szustakowski J."/>
            <person name="Thierry-Mieg D."/>
            <person name="Thierry-Mieg J."/>
            <person name="Wagner L."/>
            <person name="Wallis J."/>
            <person name="Wheeler R."/>
            <person name="Williams A."/>
            <person name="Wolf Y.I."/>
            <person name="Wolfe K.H."/>
            <person name="Yang S.P."/>
            <person name="Yeh R.F."/>
            <person name="Collins F."/>
            <person name="Guyer M.S."/>
            <person name="Peterson J."/>
            <person name="Felsenfeld A."/>
            <person name="Wetterstrand K.A."/>
            <person name="Patrinos A."/>
            <person name="Morgan M.J."/>
            <person name="de Jong P."/>
            <person name="Catanese J.J."/>
            <person name="Osoegawa K."/>
            <person name="Shizuya H."/>
            <person name="Choi S."/>
            <person name="Chen Y.J."/>
        </authorList>
    </citation>
    <scope>NUCLEOTIDE SEQUENCE [LARGE SCALE GENOMIC DNA]</scope>
</reference>
<dbReference type="PANTHER" id="PTHR11773">
    <property type="entry name" value="GLYCINE DEHYDROGENASE, DECARBOXYLATING"/>
    <property type="match status" value="1"/>
</dbReference>
<dbReference type="InterPro" id="IPR015421">
    <property type="entry name" value="PyrdxlP-dep_Trfase_major"/>
</dbReference>
<dbReference type="SMR" id="A0A1W2PQU6"/>
<accession>A0A1W2PQU6</accession>
<keyword evidence="3 4" id="KW-1267">Proteomics identification</keyword>
<reference evidence="5" key="4">
    <citation type="journal article" date="2011" name="BMC Syst. Biol.">
        <title>Initial characterization of the human central proteome.</title>
        <authorList>
            <person name="Burkard T.R."/>
            <person name="Planyavsky M."/>
            <person name="Kaupe I."/>
            <person name="Breitwieser F.P."/>
            <person name="Burckstummer T."/>
            <person name="Bennett K.L."/>
            <person name="Superti-Furga G."/>
            <person name="Colinge J."/>
        </authorList>
    </citation>
    <scope>IDENTIFICATION BY MASS SPECTROMETRY [LARGE SCALE ANALYSIS]</scope>
</reference>